<feature type="transmembrane region" description="Helical" evidence="12">
    <location>
        <begin position="273"/>
        <end position="291"/>
    </location>
</feature>
<feature type="transmembrane region" description="Helical" evidence="12">
    <location>
        <begin position="227"/>
        <end position="252"/>
    </location>
</feature>
<evidence type="ECO:0000256" key="10">
    <source>
        <dbReference type="PIRNR" id="PIRNR006247"/>
    </source>
</evidence>
<accession>A0A1G5PWP6</accession>
<dbReference type="Pfam" id="PF02386">
    <property type="entry name" value="TrkH"/>
    <property type="match status" value="1"/>
</dbReference>
<keyword evidence="11" id="KW-0479">Metal-binding</keyword>
<evidence type="ECO:0000256" key="11">
    <source>
        <dbReference type="PIRSR" id="PIRSR006247-1"/>
    </source>
</evidence>
<comment type="subcellular location">
    <subcellularLocation>
        <location evidence="10">Cell inner membrane</location>
        <topology evidence="10">Multi-pass membrane protein</topology>
    </subcellularLocation>
    <subcellularLocation>
        <location evidence="1">Cell membrane</location>
        <topology evidence="1">Multi-pass membrane protein</topology>
    </subcellularLocation>
</comment>
<feature type="binding site" evidence="11">
    <location>
        <position position="220"/>
    </location>
    <ligand>
        <name>K(+)</name>
        <dbReference type="ChEBI" id="CHEBI:29103"/>
    </ligand>
</feature>
<evidence type="ECO:0000256" key="9">
    <source>
        <dbReference type="ARBA" id="ARBA00023136"/>
    </source>
</evidence>
<feature type="transmembrane region" description="Helical" evidence="12">
    <location>
        <begin position="129"/>
        <end position="151"/>
    </location>
</feature>
<dbReference type="InterPro" id="IPR004772">
    <property type="entry name" value="TrkH"/>
</dbReference>
<evidence type="ECO:0000256" key="6">
    <source>
        <dbReference type="ARBA" id="ARBA00022958"/>
    </source>
</evidence>
<dbReference type="InterPro" id="IPR003445">
    <property type="entry name" value="Cat_transpt"/>
</dbReference>
<feature type="transmembrane region" description="Helical" evidence="12">
    <location>
        <begin position="7"/>
        <end position="27"/>
    </location>
</feature>
<evidence type="ECO:0000313" key="13">
    <source>
        <dbReference type="EMBL" id="SCZ53646.1"/>
    </source>
</evidence>
<dbReference type="AlphaFoldDB" id="A0A1G5PWP6"/>
<evidence type="ECO:0000256" key="1">
    <source>
        <dbReference type="ARBA" id="ARBA00004651"/>
    </source>
</evidence>
<keyword evidence="8 10" id="KW-0406">Ion transport</keyword>
<name>A0A1G5PWP6_9RHOB</name>
<proteinExistence type="inferred from homology"/>
<keyword evidence="9 10" id="KW-0472">Membrane</keyword>
<feature type="transmembrane region" description="Helical" evidence="12">
    <location>
        <begin position="39"/>
        <end position="59"/>
    </location>
</feature>
<organism evidence="13 14">
    <name type="scientific">Epibacterium ulvae</name>
    <dbReference type="NCBI Taxonomy" id="1156985"/>
    <lineage>
        <taxon>Bacteria</taxon>
        <taxon>Pseudomonadati</taxon>
        <taxon>Pseudomonadota</taxon>
        <taxon>Alphaproteobacteria</taxon>
        <taxon>Rhodobacterales</taxon>
        <taxon>Roseobacteraceae</taxon>
        <taxon>Epibacterium</taxon>
    </lineage>
</organism>
<dbReference type="GO" id="GO:0046872">
    <property type="term" value="F:metal ion binding"/>
    <property type="evidence" value="ECO:0007669"/>
    <property type="project" value="UniProtKB-KW"/>
</dbReference>
<feature type="binding site" evidence="11">
    <location>
        <position position="112"/>
    </location>
    <ligand>
        <name>K(+)</name>
        <dbReference type="ChEBI" id="CHEBI:29103"/>
    </ligand>
</feature>
<dbReference type="EMBL" id="FMWG01000002">
    <property type="protein sequence ID" value="SCZ53646.1"/>
    <property type="molecule type" value="Genomic_DNA"/>
</dbReference>
<comment type="similarity">
    <text evidence="10">Belongs to the TrkH potassium transport family.</text>
</comment>
<feature type="transmembrane region" description="Helical" evidence="12">
    <location>
        <begin position="71"/>
        <end position="92"/>
    </location>
</feature>
<feature type="transmembrane region" description="Helical" evidence="12">
    <location>
        <begin position="328"/>
        <end position="353"/>
    </location>
</feature>
<feature type="binding site" evidence="11">
    <location>
        <position position="431"/>
    </location>
    <ligand>
        <name>K(+)</name>
        <dbReference type="ChEBI" id="CHEBI:29103"/>
    </ligand>
</feature>
<dbReference type="RefSeq" id="WP_090216205.1">
    <property type="nucleotide sequence ID" value="NZ_FMWG01000002.1"/>
</dbReference>
<evidence type="ECO:0000256" key="3">
    <source>
        <dbReference type="ARBA" id="ARBA00022475"/>
    </source>
</evidence>
<dbReference type="Proteomes" id="UP000198767">
    <property type="component" value="Unassembled WGS sequence"/>
</dbReference>
<keyword evidence="5 12" id="KW-0812">Transmembrane</keyword>
<dbReference type="PANTHER" id="PTHR32024">
    <property type="entry name" value="TRK SYSTEM POTASSIUM UPTAKE PROTEIN TRKG-RELATED"/>
    <property type="match status" value="1"/>
</dbReference>
<keyword evidence="7 12" id="KW-1133">Transmembrane helix</keyword>
<feature type="transmembrane region" description="Helical" evidence="12">
    <location>
        <begin position="455"/>
        <end position="475"/>
    </location>
</feature>
<comment type="function">
    <text evidence="10">Low-affinity potassium transport system. Interacts with Trk system potassium uptake protein TrkA.</text>
</comment>
<keyword evidence="2 10" id="KW-0813">Transport</keyword>
<feature type="transmembrane region" description="Helical" evidence="12">
    <location>
        <begin position="186"/>
        <end position="207"/>
    </location>
</feature>
<gene>
    <name evidence="13" type="ORF">SAMN04488118_102169</name>
</gene>
<evidence type="ECO:0000256" key="5">
    <source>
        <dbReference type="ARBA" id="ARBA00022692"/>
    </source>
</evidence>
<keyword evidence="10" id="KW-0997">Cell inner membrane</keyword>
<protein>
    <recommendedName>
        <fullName evidence="10">Trk system potassium uptake protein</fullName>
    </recommendedName>
</protein>
<dbReference type="PIRSF" id="PIRSF006247">
    <property type="entry name" value="TrkH"/>
    <property type="match status" value="1"/>
</dbReference>
<dbReference type="PANTHER" id="PTHR32024:SF3">
    <property type="entry name" value="TRK SYSTEM POTASSIUM UPTAKE PROTEIN"/>
    <property type="match status" value="1"/>
</dbReference>
<feature type="binding site" evidence="11">
    <location>
        <position position="315"/>
    </location>
    <ligand>
        <name>K(+)</name>
        <dbReference type="ChEBI" id="CHEBI:29103"/>
    </ligand>
</feature>
<evidence type="ECO:0000313" key="14">
    <source>
        <dbReference type="Proteomes" id="UP000198767"/>
    </source>
</evidence>
<feature type="binding site" evidence="11">
    <location>
        <position position="113"/>
    </location>
    <ligand>
        <name>K(+)</name>
        <dbReference type="ChEBI" id="CHEBI:29103"/>
    </ligand>
</feature>
<dbReference type="GO" id="GO:0005886">
    <property type="term" value="C:plasma membrane"/>
    <property type="evidence" value="ECO:0007669"/>
    <property type="project" value="UniProtKB-SubCell"/>
</dbReference>
<evidence type="ECO:0000256" key="12">
    <source>
        <dbReference type="SAM" id="Phobius"/>
    </source>
</evidence>
<keyword evidence="4 10" id="KW-0633">Potassium transport</keyword>
<keyword evidence="6 10" id="KW-0630">Potassium</keyword>
<keyword evidence="14" id="KW-1185">Reference proteome</keyword>
<reference evidence="13 14" key="1">
    <citation type="submission" date="2016-10" db="EMBL/GenBank/DDBJ databases">
        <authorList>
            <person name="de Groot N.N."/>
        </authorList>
    </citation>
    <scope>NUCLEOTIDE SEQUENCE [LARGE SCALE GENOMIC DNA]</scope>
    <source>
        <strain evidence="13 14">U95</strain>
    </source>
</reference>
<dbReference type="OrthoDB" id="9810952at2"/>
<feature type="transmembrane region" description="Helical" evidence="12">
    <location>
        <begin position="389"/>
        <end position="412"/>
    </location>
</feature>
<evidence type="ECO:0000256" key="4">
    <source>
        <dbReference type="ARBA" id="ARBA00022538"/>
    </source>
</evidence>
<dbReference type="GO" id="GO:0015379">
    <property type="term" value="F:potassium:chloride symporter activity"/>
    <property type="evidence" value="ECO:0007669"/>
    <property type="project" value="InterPro"/>
</dbReference>
<keyword evidence="3 10" id="KW-1003">Cell membrane</keyword>
<evidence type="ECO:0000256" key="8">
    <source>
        <dbReference type="ARBA" id="ARBA00023065"/>
    </source>
</evidence>
<sequence>MLDLRPVGYVIGLLVIILGGTMVFPLLLELYDGRGHWPVFLQSGVITILVGGLLALSCASGMKQGLDIRQTFLLTTGVWAALPVFGALPLIMGETDLRFVDAFFEAMSGLTTTGSTVLSGLDDLPRGLLFWRAILQWLGGIGIIVVAMVFLPELRVGGMQIFRSEGFDTMGKILPRAQVIARQISLIYVGITLACAMVYGGLGMGPFDALAHAMTTTATGGFANYDASFGAFSGATEYAAVVFMILAALPFVRYVQLINGNSTPLFKDAQIRGFLLTCAVLLAVVAPVLVVQSELPFEQALREGLFNTVSILSGTGYASADYMGWGNFLIMVFFFIGLIGGCAGSTACSVKIFRYQLLFASIRVQIQKIRSPNGVFFPRYEGRRVDEDVLSSVISFFMFFILTLGVVAWLLALTGLDFVTAVSGAATAVANIGPGLGDTIGPAGNFSSLNDTAKWILIATMLIGRLELLAVYAILTIRFWRA</sequence>
<evidence type="ECO:0000256" key="7">
    <source>
        <dbReference type="ARBA" id="ARBA00022989"/>
    </source>
</evidence>
<evidence type="ECO:0000256" key="2">
    <source>
        <dbReference type="ARBA" id="ARBA00022448"/>
    </source>
</evidence>
<dbReference type="STRING" id="1156985.SAMN04488118_102169"/>